<dbReference type="Proteomes" id="UP001251217">
    <property type="component" value="Unassembled WGS sequence"/>
</dbReference>
<dbReference type="RefSeq" id="WP_310399051.1">
    <property type="nucleotide sequence ID" value="NZ_JAVDWW010000001.1"/>
</dbReference>
<sequence length="49" mass="5094">MNVLTILSFSTFGDGLRDALEGRGTVPAGGNGGLAKMLRRKRVPGAGMF</sequence>
<accession>A0ABU1XAG6</accession>
<organism evidence="1 2">
    <name type="scientific">Nocardia kruczakiae</name>
    <dbReference type="NCBI Taxonomy" id="261477"/>
    <lineage>
        <taxon>Bacteria</taxon>
        <taxon>Bacillati</taxon>
        <taxon>Actinomycetota</taxon>
        <taxon>Actinomycetes</taxon>
        <taxon>Mycobacteriales</taxon>
        <taxon>Nocardiaceae</taxon>
        <taxon>Nocardia</taxon>
    </lineage>
</organism>
<dbReference type="EMBL" id="JAVDWW010000001">
    <property type="protein sequence ID" value="MDR7167299.1"/>
    <property type="molecule type" value="Genomic_DNA"/>
</dbReference>
<reference evidence="1 2" key="1">
    <citation type="submission" date="2023-07" db="EMBL/GenBank/DDBJ databases">
        <title>Sorghum-associated microbial communities from plants grown in Nebraska, USA.</title>
        <authorList>
            <person name="Schachtman D."/>
        </authorList>
    </citation>
    <scope>NUCLEOTIDE SEQUENCE [LARGE SCALE GENOMIC DNA]</scope>
    <source>
        <strain evidence="1 2">4272</strain>
    </source>
</reference>
<gene>
    <name evidence="1" type="ORF">J2W56_001017</name>
</gene>
<proteinExistence type="predicted"/>
<protein>
    <submittedName>
        <fullName evidence="1">Uncharacterized protein</fullName>
    </submittedName>
</protein>
<keyword evidence="2" id="KW-1185">Reference proteome</keyword>
<name>A0ABU1XAG6_9NOCA</name>
<comment type="caution">
    <text evidence="1">The sequence shown here is derived from an EMBL/GenBank/DDBJ whole genome shotgun (WGS) entry which is preliminary data.</text>
</comment>
<evidence type="ECO:0000313" key="1">
    <source>
        <dbReference type="EMBL" id="MDR7167299.1"/>
    </source>
</evidence>
<evidence type="ECO:0000313" key="2">
    <source>
        <dbReference type="Proteomes" id="UP001251217"/>
    </source>
</evidence>